<evidence type="ECO:0000313" key="3">
    <source>
        <dbReference type="Proteomes" id="UP001177023"/>
    </source>
</evidence>
<proteinExistence type="predicted"/>
<evidence type="ECO:0000259" key="1">
    <source>
        <dbReference type="Pfam" id="PF05050"/>
    </source>
</evidence>
<organism evidence="2 3">
    <name type="scientific">Mesorhabditis spiculigera</name>
    <dbReference type="NCBI Taxonomy" id="96644"/>
    <lineage>
        <taxon>Eukaryota</taxon>
        <taxon>Metazoa</taxon>
        <taxon>Ecdysozoa</taxon>
        <taxon>Nematoda</taxon>
        <taxon>Chromadorea</taxon>
        <taxon>Rhabditida</taxon>
        <taxon>Rhabditina</taxon>
        <taxon>Rhabditomorpha</taxon>
        <taxon>Rhabditoidea</taxon>
        <taxon>Rhabditidae</taxon>
        <taxon>Mesorhabditinae</taxon>
        <taxon>Mesorhabditis</taxon>
    </lineage>
</organism>
<dbReference type="Proteomes" id="UP001177023">
    <property type="component" value="Unassembled WGS sequence"/>
</dbReference>
<gene>
    <name evidence="2" type="ORF">MSPICULIGERA_LOCUS18770</name>
</gene>
<keyword evidence="3" id="KW-1185">Reference proteome</keyword>
<name>A0AA36D3U6_9BILA</name>
<feature type="non-terminal residue" evidence="2">
    <location>
        <position position="1"/>
    </location>
</feature>
<sequence length="294" mass="33504">MRQYFIAALVVAIFVTAVLYLAPATTYSTFSRICTSDGPFGGTTWEAIFEKYRRCMQTHPNLTTPELTWDRGPELAIRDCYKFGPRVIAVANKDELKQVMLPNDMLATCKFATFGIGKDATAEEKIKKMLPNCEFYGADPVEDGNKAEYEKVGSFHKLAISGGDMAESSILTKAGYQARQKMPAMPLYRFFDEIVKSKLIDYLFIDVEWAEYDLFKFLQAEKAAGSGLTFCQVNLEVHAAQGNTHKTQFRQFVQQLLRENHYALAHDEMAAGHHRLFFFNQKAEECRRKYLPFS</sequence>
<dbReference type="InterPro" id="IPR006342">
    <property type="entry name" value="FkbM_mtfrase"/>
</dbReference>
<protein>
    <recommendedName>
        <fullName evidence="1">Methyltransferase FkbM domain-containing protein</fullName>
    </recommendedName>
</protein>
<dbReference type="AlphaFoldDB" id="A0AA36D3U6"/>
<dbReference type="PANTHER" id="PTHR22989:SF3">
    <property type="entry name" value="METHYLTRANSFERASE FKBM DOMAIN-CONTAINING PROTEIN"/>
    <property type="match status" value="1"/>
</dbReference>
<dbReference type="EMBL" id="CATQJA010002659">
    <property type="protein sequence ID" value="CAJ0580573.1"/>
    <property type="molecule type" value="Genomic_DNA"/>
</dbReference>
<dbReference type="Pfam" id="PF05050">
    <property type="entry name" value="Methyltransf_21"/>
    <property type="match status" value="1"/>
</dbReference>
<feature type="domain" description="Methyltransferase FkbM" evidence="1">
    <location>
        <begin position="105"/>
        <end position="260"/>
    </location>
</feature>
<evidence type="ECO:0000313" key="2">
    <source>
        <dbReference type="EMBL" id="CAJ0580573.1"/>
    </source>
</evidence>
<dbReference type="PANTHER" id="PTHR22989">
    <property type="entry name" value="UNCHARACTERIZED DUF13 C.ELEGANS"/>
    <property type="match status" value="1"/>
</dbReference>
<comment type="caution">
    <text evidence="2">The sequence shown here is derived from an EMBL/GenBank/DDBJ whole genome shotgun (WGS) entry which is preliminary data.</text>
</comment>
<reference evidence="2" key="1">
    <citation type="submission" date="2023-06" db="EMBL/GenBank/DDBJ databases">
        <authorList>
            <person name="Delattre M."/>
        </authorList>
    </citation>
    <scope>NUCLEOTIDE SEQUENCE</scope>
    <source>
        <strain evidence="2">AF72</strain>
    </source>
</reference>
<accession>A0AA36D3U6</accession>